<reference evidence="1 2" key="1">
    <citation type="submission" date="2021-06" db="EMBL/GenBank/DDBJ databases">
        <authorList>
            <person name="Palmer J.M."/>
        </authorList>
    </citation>
    <scope>NUCLEOTIDE SEQUENCE [LARGE SCALE GENOMIC DNA]</scope>
    <source>
        <strain evidence="1 2">XC_2019</strain>
        <tissue evidence="1">Muscle</tissue>
    </source>
</reference>
<evidence type="ECO:0000313" key="1">
    <source>
        <dbReference type="EMBL" id="MEQ2213966.1"/>
    </source>
</evidence>
<evidence type="ECO:0000313" key="2">
    <source>
        <dbReference type="Proteomes" id="UP001434883"/>
    </source>
</evidence>
<organism evidence="1 2">
    <name type="scientific">Xenoophorus captivus</name>
    <dbReference type="NCBI Taxonomy" id="1517983"/>
    <lineage>
        <taxon>Eukaryota</taxon>
        <taxon>Metazoa</taxon>
        <taxon>Chordata</taxon>
        <taxon>Craniata</taxon>
        <taxon>Vertebrata</taxon>
        <taxon>Euteleostomi</taxon>
        <taxon>Actinopterygii</taxon>
        <taxon>Neopterygii</taxon>
        <taxon>Teleostei</taxon>
        <taxon>Neoteleostei</taxon>
        <taxon>Acanthomorphata</taxon>
        <taxon>Ovalentaria</taxon>
        <taxon>Atherinomorphae</taxon>
        <taxon>Cyprinodontiformes</taxon>
        <taxon>Goodeidae</taxon>
        <taxon>Xenoophorus</taxon>
    </lineage>
</organism>
<protein>
    <submittedName>
        <fullName evidence="1">Uncharacterized protein</fullName>
    </submittedName>
</protein>
<dbReference type="Proteomes" id="UP001434883">
    <property type="component" value="Unassembled WGS sequence"/>
</dbReference>
<sequence>ASGPKLTTLDKLVSEADGHISNIGDSVAIHANRMSEVMAKLEAALDKIDDLVNRSRRCNLHAAGLPEGREGTNLIAFFRAWLPELLQISFKEGAVKLDSLLHAVRAQTTDPRQSY</sequence>
<feature type="non-terminal residue" evidence="1">
    <location>
        <position position="1"/>
    </location>
</feature>
<keyword evidence="2" id="KW-1185">Reference proteome</keyword>
<proteinExistence type="predicted"/>
<name>A0ABV0S218_9TELE</name>
<comment type="caution">
    <text evidence="1">The sequence shown here is derived from an EMBL/GenBank/DDBJ whole genome shotgun (WGS) entry which is preliminary data.</text>
</comment>
<dbReference type="EMBL" id="JAHRIN010064647">
    <property type="protein sequence ID" value="MEQ2213966.1"/>
    <property type="molecule type" value="Genomic_DNA"/>
</dbReference>
<gene>
    <name evidence="1" type="ORF">XENOCAPTIV_024708</name>
</gene>
<dbReference type="Gene3D" id="3.30.70.1820">
    <property type="entry name" value="L1 transposable element, RRM domain"/>
    <property type="match status" value="1"/>
</dbReference>
<accession>A0ABV0S218</accession>